<keyword evidence="2" id="KW-0732">Signal</keyword>
<feature type="region of interest" description="Disordered" evidence="1">
    <location>
        <begin position="132"/>
        <end position="173"/>
    </location>
</feature>
<evidence type="ECO:0000313" key="3">
    <source>
        <dbReference type="EMBL" id="MCY1008386.1"/>
    </source>
</evidence>
<evidence type="ECO:0000256" key="1">
    <source>
        <dbReference type="SAM" id="MobiDB-lite"/>
    </source>
</evidence>
<comment type="caution">
    <text evidence="3">The sequence shown here is derived from an EMBL/GenBank/DDBJ whole genome shotgun (WGS) entry which is preliminary data.</text>
</comment>
<accession>A0A9X3ER84</accession>
<dbReference type="InterPro" id="IPR017756">
    <property type="entry name" value="TM_Gly-Cys-Arg_CS"/>
</dbReference>
<organism evidence="3 4">
    <name type="scientific">Nannocystis pusilla</name>
    <dbReference type="NCBI Taxonomy" id="889268"/>
    <lineage>
        <taxon>Bacteria</taxon>
        <taxon>Pseudomonadati</taxon>
        <taxon>Myxococcota</taxon>
        <taxon>Polyangia</taxon>
        <taxon>Nannocystales</taxon>
        <taxon>Nannocystaceae</taxon>
        <taxon>Nannocystis</taxon>
    </lineage>
</organism>
<protein>
    <submittedName>
        <fullName evidence="3">MYXO-CTERM sorting domain-containing protein</fullName>
    </submittedName>
</protein>
<dbReference type="InterPro" id="IPR024038">
    <property type="entry name" value="MYXO-CTERM"/>
</dbReference>
<name>A0A9X3ER84_9BACT</name>
<feature type="compositionally biased region" description="Low complexity" evidence="1">
    <location>
        <begin position="152"/>
        <end position="162"/>
    </location>
</feature>
<dbReference type="RefSeq" id="WP_267771018.1">
    <property type="nucleotide sequence ID" value="NZ_JAPNKE010000002.1"/>
</dbReference>
<evidence type="ECO:0000313" key="4">
    <source>
        <dbReference type="Proteomes" id="UP001150924"/>
    </source>
</evidence>
<dbReference type="NCBIfam" id="TIGR03382">
    <property type="entry name" value="GC_trans_RRR"/>
    <property type="match status" value="1"/>
</dbReference>
<reference evidence="3" key="1">
    <citation type="submission" date="2022-11" db="EMBL/GenBank/DDBJ databases">
        <title>Minimal conservation of predation-associated metabolite biosynthetic gene clusters underscores biosynthetic potential of Myxococcota including descriptions for ten novel species: Archangium lansinium sp. nov., Myxococcus landrumus sp. nov., Nannocystis bai.</title>
        <authorList>
            <person name="Ahearne A."/>
            <person name="Stevens C."/>
            <person name="Phillips K."/>
        </authorList>
    </citation>
    <scope>NUCLEOTIDE SEQUENCE</scope>
    <source>
        <strain evidence="3">Na p29</strain>
    </source>
</reference>
<dbReference type="Proteomes" id="UP001150924">
    <property type="component" value="Unassembled WGS sequence"/>
</dbReference>
<sequence length="198" mass="19984">MSSPTFIPRIALVASLGWCTLASAAVEPVITSPKAGAVVTPPFTVEVMYGDIEQCDTGGCTDVPASTVELHADPDGDIVSLGSCDAMTECPNGKATFEVTLAPGEHELRATVDNGNFSVAFSEHVKITVEAAATTDDPTSSGGSDTTGVDASTGAGTDTSNDSGGGSKDDGCGCNATSTAEGALAWLAVAVLLLRRRR</sequence>
<feature type="chain" id="PRO_5040767452" evidence="2">
    <location>
        <begin position="25"/>
        <end position="198"/>
    </location>
</feature>
<dbReference type="EMBL" id="JAPNKE010000002">
    <property type="protein sequence ID" value="MCY1008386.1"/>
    <property type="molecule type" value="Genomic_DNA"/>
</dbReference>
<proteinExistence type="predicted"/>
<keyword evidence="4" id="KW-1185">Reference proteome</keyword>
<evidence type="ECO:0000256" key="2">
    <source>
        <dbReference type="SAM" id="SignalP"/>
    </source>
</evidence>
<dbReference type="AlphaFoldDB" id="A0A9X3ER84"/>
<feature type="signal peptide" evidence="2">
    <location>
        <begin position="1"/>
        <end position="24"/>
    </location>
</feature>
<feature type="compositionally biased region" description="Polar residues" evidence="1">
    <location>
        <begin position="136"/>
        <end position="150"/>
    </location>
</feature>
<dbReference type="NCBIfam" id="TIGR03901">
    <property type="entry name" value="MYXO-CTERM"/>
    <property type="match status" value="1"/>
</dbReference>
<gene>
    <name evidence="3" type="ORF">OV079_23075</name>
</gene>